<organism evidence="1 2">
    <name type="scientific">Geotalea daltonii (strain DSM 22248 / JCM 15807 / FRC-32)</name>
    <name type="common">Geobacter daltonii</name>
    <dbReference type="NCBI Taxonomy" id="316067"/>
    <lineage>
        <taxon>Bacteria</taxon>
        <taxon>Pseudomonadati</taxon>
        <taxon>Thermodesulfobacteriota</taxon>
        <taxon>Desulfuromonadia</taxon>
        <taxon>Geobacterales</taxon>
        <taxon>Geobacteraceae</taxon>
        <taxon>Geotalea</taxon>
    </lineage>
</organism>
<dbReference type="HOGENOM" id="CLU_045837_0_1_7"/>
<evidence type="ECO:0000313" key="1">
    <source>
        <dbReference type="EMBL" id="ACM18711.1"/>
    </source>
</evidence>
<evidence type="ECO:0000313" key="2">
    <source>
        <dbReference type="Proteomes" id="UP000007721"/>
    </source>
</evidence>
<protein>
    <submittedName>
        <fullName evidence="1">Uncharacterized protein</fullName>
    </submittedName>
</protein>
<gene>
    <name evidence="1" type="ordered locus">Geob_0340</name>
</gene>
<dbReference type="Proteomes" id="UP000007721">
    <property type="component" value="Chromosome"/>
</dbReference>
<proteinExistence type="predicted"/>
<dbReference type="EMBL" id="CP001390">
    <property type="protein sequence ID" value="ACM18711.1"/>
    <property type="molecule type" value="Genomic_DNA"/>
</dbReference>
<dbReference type="eggNOG" id="ENOG50316A1">
    <property type="taxonomic scope" value="Bacteria"/>
</dbReference>
<accession>B9LYX9</accession>
<reference evidence="1 2" key="1">
    <citation type="submission" date="2009-01" db="EMBL/GenBank/DDBJ databases">
        <title>Complete sequence of Geobacter sp. FRC-32.</title>
        <authorList>
            <consortium name="US DOE Joint Genome Institute"/>
            <person name="Lucas S."/>
            <person name="Copeland A."/>
            <person name="Lapidus A."/>
            <person name="Glavina del Rio T."/>
            <person name="Dalin E."/>
            <person name="Tice H."/>
            <person name="Bruce D."/>
            <person name="Goodwin L."/>
            <person name="Pitluck S."/>
            <person name="Saunders E."/>
            <person name="Brettin T."/>
            <person name="Detter J.C."/>
            <person name="Han C."/>
            <person name="Larimer F."/>
            <person name="Land M."/>
            <person name="Hauser L."/>
            <person name="Kyrpides N."/>
            <person name="Ovchinnikova G."/>
            <person name="Kostka J."/>
            <person name="Richardson P."/>
        </authorList>
    </citation>
    <scope>NUCLEOTIDE SEQUENCE [LARGE SCALE GENOMIC DNA]</scope>
    <source>
        <strain evidence="2">DSM 22248 / JCM 15807 / FRC-32</strain>
    </source>
</reference>
<keyword evidence="2" id="KW-1185">Reference proteome</keyword>
<dbReference type="STRING" id="316067.Geob_0340"/>
<dbReference type="PANTHER" id="PTHR34776">
    <property type="entry name" value="F17F16.3 PROTEIN"/>
    <property type="match status" value="1"/>
</dbReference>
<dbReference type="AlphaFoldDB" id="B9LYX9"/>
<dbReference type="KEGG" id="geo:Geob_0340"/>
<dbReference type="RefSeq" id="WP_012645440.1">
    <property type="nucleotide sequence ID" value="NC_011979.1"/>
</dbReference>
<dbReference type="OrthoDB" id="3078349at2"/>
<name>B9LYX9_GEODF</name>
<dbReference type="PANTHER" id="PTHR34776:SF1">
    <property type="entry name" value="F17F16.3 PROTEIN"/>
    <property type="match status" value="1"/>
</dbReference>
<sequence length="253" mass="28490">MAQIKGTGILERGNIYFLYRPKVQKEQARGERDVERFYMVLSPEGKNIFREIIIGQKALPGIRKKERNWAFVKNVTRQAKELEEEFGELEYSTKTRGEREVPAARPAGEGIYAIVRHDNHTHLAYSLELPEQPRQVQRALNIATEGSYIISVKNPGKTSPPGTGLKSGQKAGYPQELLAAFRDRRFADADPPELLDYPGTELMLIGAEEKPGEELGIGLSTDKETGASADIFTDLKLNRKEHPVKPLFEGKWE</sequence>